<dbReference type="Proteomes" id="UP000007431">
    <property type="component" value="Unassembled WGS sequence"/>
</dbReference>
<protein>
    <submittedName>
        <fullName evidence="1">Uncharacterized protein</fullName>
    </submittedName>
</protein>
<name>D8PN20_SCHCM</name>
<dbReference type="VEuPathDB" id="FungiDB:SCHCODRAFT_01207584"/>
<organism evidence="2">
    <name type="scientific">Schizophyllum commune (strain H4-8 / FGSC 9210)</name>
    <name type="common">Split gill fungus</name>
    <dbReference type="NCBI Taxonomy" id="578458"/>
    <lineage>
        <taxon>Eukaryota</taxon>
        <taxon>Fungi</taxon>
        <taxon>Dikarya</taxon>
        <taxon>Basidiomycota</taxon>
        <taxon>Agaricomycotina</taxon>
        <taxon>Agaricomycetes</taxon>
        <taxon>Agaricomycetidae</taxon>
        <taxon>Agaricales</taxon>
        <taxon>Schizophyllaceae</taxon>
        <taxon>Schizophyllum</taxon>
    </lineage>
</organism>
<feature type="non-terminal residue" evidence="1">
    <location>
        <position position="211"/>
    </location>
</feature>
<sequence length="211" mass="23063">MTSLDQKLPLLIYKRAEFPSLQTGDSTPRYHENDQEACEVLGKALWEASVEKVTKVLIPEASGHAQIAVAMNAPKVTHAVFMKTLSGTRRRAEQTLYGYLGHFYAQERKSATFDSPETEVRDWTVEVAKILCKACLDLIDKDGTTSELLKQATEAPEAAIEAKDSTGSTFDALAFVTGRESWVRTGSGNKTKTCAAMPELVEMSAATTAKV</sequence>
<evidence type="ECO:0000313" key="1">
    <source>
        <dbReference type="EMBL" id="EFJ02866.1"/>
    </source>
</evidence>
<gene>
    <name evidence="1" type="ORF">SCHCODRAFT_102311</name>
</gene>
<dbReference type="InParanoid" id="D8PN20"/>
<dbReference type="HOGENOM" id="CLU_1305472_0_0_1"/>
<dbReference type="KEGG" id="scm:SCHCO_01207584"/>
<accession>D8PN20</accession>
<dbReference type="EMBL" id="GL377302">
    <property type="protein sequence ID" value="EFJ02866.1"/>
    <property type="molecule type" value="Genomic_DNA"/>
</dbReference>
<dbReference type="RefSeq" id="XP_003037768.1">
    <property type="nucleotide sequence ID" value="XM_003037722.1"/>
</dbReference>
<proteinExistence type="predicted"/>
<keyword evidence="2" id="KW-1185">Reference proteome</keyword>
<dbReference type="GeneID" id="9585702"/>
<dbReference type="AlphaFoldDB" id="D8PN20"/>
<reference evidence="1 2" key="1">
    <citation type="journal article" date="2010" name="Nat. Biotechnol.">
        <title>Genome sequence of the model mushroom Schizophyllum commune.</title>
        <authorList>
            <person name="Ohm R.A."/>
            <person name="de Jong J.F."/>
            <person name="Lugones L.G."/>
            <person name="Aerts A."/>
            <person name="Kothe E."/>
            <person name="Stajich J.E."/>
            <person name="de Vries R.P."/>
            <person name="Record E."/>
            <person name="Levasseur A."/>
            <person name="Baker S.E."/>
            <person name="Bartholomew K.A."/>
            <person name="Coutinho P.M."/>
            <person name="Erdmann S."/>
            <person name="Fowler T.J."/>
            <person name="Gathman A.C."/>
            <person name="Lombard V."/>
            <person name="Henrissat B."/>
            <person name="Knabe N."/>
            <person name="Kuees U."/>
            <person name="Lilly W.W."/>
            <person name="Lindquist E."/>
            <person name="Lucas S."/>
            <person name="Magnuson J.K."/>
            <person name="Piumi F."/>
            <person name="Raudaskoski M."/>
            <person name="Salamov A."/>
            <person name="Schmutz J."/>
            <person name="Schwarze F.W.M.R."/>
            <person name="vanKuyk P.A."/>
            <person name="Horton J.S."/>
            <person name="Grigoriev I.V."/>
            <person name="Woesten H.A.B."/>
        </authorList>
    </citation>
    <scope>NUCLEOTIDE SEQUENCE [LARGE SCALE GENOMIC DNA]</scope>
    <source>
        <strain evidence="2">H4-8 / FGSC 9210</strain>
    </source>
</reference>
<evidence type="ECO:0000313" key="2">
    <source>
        <dbReference type="Proteomes" id="UP000007431"/>
    </source>
</evidence>